<protein>
    <submittedName>
        <fullName evidence="3">Pilin/secretion family protein with methylation motif</fullName>
    </submittedName>
</protein>
<dbReference type="GO" id="GO:0030420">
    <property type="term" value="P:establishment of competence for transformation"/>
    <property type="evidence" value="ECO:0007669"/>
    <property type="project" value="UniProtKB-KW"/>
</dbReference>
<dbReference type="InterPro" id="IPR012902">
    <property type="entry name" value="N_methyl_site"/>
</dbReference>
<dbReference type="AlphaFoldDB" id="A0A288Q6N7"/>
<dbReference type="Proteomes" id="UP000254912">
    <property type="component" value="Unassembled WGS sequence"/>
</dbReference>
<dbReference type="Pfam" id="PF07963">
    <property type="entry name" value="N_methyl"/>
    <property type="match status" value="1"/>
</dbReference>
<organism evidence="3 4">
    <name type="scientific">Weissella soli</name>
    <dbReference type="NCBI Taxonomy" id="155866"/>
    <lineage>
        <taxon>Bacteria</taxon>
        <taxon>Bacillati</taxon>
        <taxon>Bacillota</taxon>
        <taxon>Bacilli</taxon>
        <taxon>Lactobacillales</taxon>
        <taxon>Lactobacillaceae</taxon>
        <taxon>Weissella</taxon>
    </lineage>
</organism>
<evidence type="ECO:0000313" key="3">
    <source>
        <dbReference type="EMBL" id="RDL12351.1"/>
    </source>
</evidence>
<evidence type="ECO:0000313" key="4">
    <source>
        <dbReference type="Proteomes" id="UP000254912"/>
    </source>
</evidence>
<accession>A0A288Q6N7</accession>
<dbReference type="GO" id="GO:0009986">
    <property type="term" value="C:cell surface"/>
    <property type="evidence" value="ECO:0007669"/>
    <property type="project" value="UniProtKB-SubCell"/>
</dbReference>
<reference evidence="3 4" key="1">
    <citation type="submission" date="2018-07" db="EMBL/GenBank/DDBJ databases">
        <title>Genomic Encyclopedia of Type Strains, Phase III (KMG-III): the genomes of soil and plant-associated and newly described type strains.</title>
        <authorList>
            <person name="Whitman W."/>
        </authorList>
    </citation>
    <scope>NUCLEOTIDE SEQUENCE [LARGE SCALE GENOMIC DNA]</scope>
    <source>
        <strain evidence="3 4">CECT 7031</strain>
    </source>
</reference>
<comment type="subcellular location">
    <subcellularLocation>
        <location evidence="1">Cell surface</location>
    </subcellularLocation>
</comment>
<keyword evidence="4" id="KW-1185">Reference proteome</keyword>
<comment type="caution">
    <text evidence="3">The sequence shown here is derived from an EMBL/GenBank/DDBJ whole genome shotgun (WGS) entry which is preliminary data.</text>
</comment>
<dbReference type="RefSeq" id="WP_164699450.1">
    <property type="nucleotide sequence ID" value="NZ_BJYO01000002.1"/>
</dbReference>
<dbReference type="KEGG" id="wso:WSWS_01161"/>
<name>A0A288Q6N7_9LACO</name>
<evidence type="ECO:0000256" key="2">
    <source>
        <dbReference type="ARBA" id="ARBA00023287"/>
    </source>
</evidence>
<proteinExistence type="predicted"/>
<sequence>MPQKAPIWHGKKPTRQEAFTLIETLAAIFVISLVTLTVGMGMRLMKVHAMHMADQAFQIRVDQLAADFELKMTDYHLVGIQNSKPYDWLFFVNQAGEKYYLTGKTPSKTLYVSTPNGGYMAIFVGAEAFHITKLDDDHFQMVVQAPQNGLLRGKAYARKISLAAER</sequence>
<gene>
    <name evidence="3" type="ORF">DFP99_0790</name>
</gene>
<keyword evidence="2" id="KW-0178">Competence</keyword>
<dbReference type="GeneID" id="94546349"/>
<evidence type="ECO:0000256" key="1">
    <source>
        <dbReference type="ARBA" id="ARBA00004241"/>
    </source>
</evidence>
<dbReference type="EMBL" id="QRAS01000001">
    <property type="protein sequence ID" value="RDL12351.1"/>
    <property type="molecule type" value="Genomic_DNA"/>
</dbReference>